<organism evidence="7 8">
    <name type="scientific">Streptomyces zinciresistens K42</name>
    <dbReference type="NCBI Taxonomy" id="700597"/>
    <lineage>
        <taxon>Bacteria</taxon>
        <taxon>Bacillati</taxon>
        <taxon>Actinomycetota</taxon>
        <taxon>Actinomycetes</taxon>
        <taxon>Kitasatosporales</taxon>
        <taxon>Streptomycetaceae</taxon>
        <taxon>Streptomyces</taxon>
    </lineage>
</organism>
<evidence type="ECO:0000256" key="6">
    <source>
        <dbReference type="SAM" id="Phobius"/>
    </source>
</evidence>
<feature type="transmembrane region" description="Helical" evidence="6">
    <location>
        <begin position="33"/>
        <end position="53"/>
    </location>
</feature>
<feature type="transmembrane region" description="Helical" evidence="6">
    <location>
        <begin position="65"/>
        <end position="84"/>
    </location>
</feature>
<evidence type="ECO:0008006" key="9">
    <source>
        <dbReference type="Google" id="ProtNLM"/>
    </source>
</evidence>
<keyword evidence="4 6" id="KW-1133">Transmembrane helix</keyword>
<dbReference type="EMBL" id="AGBF01000231">
    <property type="protein sequence ID" value="EGX55405.1"/>
    <property type="molecule type" value="Genomic_DNA"/>
</dbReference>
<evidence type="ECO:0000256" key="5">
    <source>
        <dbReference type="ARBA" id="ARBA00023136"/>
    </source>
</evidence>
<dbReference type="Pfam" id="PF03379">
    <property type="entry name" value="CcmB"/>
    <property type="match status" value="1"/>
</dbReference>
<accession>G2GM58</accession>
<sequence>MTAPAPAPAPSALRQGVELARKDLVLELRAGEALRVTAPFGAVALLLIPLGVGSDVPLLRQLGPGMYWVIVLLFGVLVTLRQSAVEGPAQLAVLRLCGVHPGVRLAGRAVANAVLLLAFEAVLAPVVIILYDPELTGWPWLLPVFPLVAAGLALLGTLANALAQGMAQRTALGPLLVVPLTLPLLLGATQVPQAARYGSQPALWLLMIFTLDFAVAVAIGLVARHLEESA</sequence>
<dbReference type="InterPro" id="IPR003544">
    <property type="entry name" value="Cyt_c_biogenesis_CcmB"/>
</dbReference>
<dbReference type="PRINTS" id="PR01414">
    <property type="entry name" value="CCMBBIOGNSIS"/>
</dbReference>
<dbReference type="RefSeq" id="WP_007503462.1">
    <property type="nucleotide sequence ID" value="NZ_AGBF01000231.1"/>
</dbReference>
<evidence type="ECO:0000313" key="8">
    <source>
        <dbReference type="Proteomes" id="UP000004217"/>
    </source>
</evidence>
<proteinExistence type="inferred from homology"/>
<feature type="transmembrane region" description="Helical" evidence="6">
    <location>
        <begin position="171"/>
        <end position="191"/>
    </location>
</feature>
<dbReference type="Proteomes" id="UP000004217">
    <property type="component" value="Unassembled WGS sequence"/>
</dbReference>
<dbReference type="AlphaFoldDB" id="G2GM58"/>
<dbReference type="OrthoDB" id="5189289at2"/>
<feature type="transmembrane region" description="Helical" evidence="6">
    <location>
        <begin position="105"/>
        <end position="131"/>
    </location>
</feature>
<reference evidence="7 8" key="1">
    <citation type="submission" date="2011-08" db="EMBL/GenBank/DDBJ databases">
        <authorList>
            <person name="Lin Y."/>
            <person name="Hao X."/>
            <person name="Johnstone L."/>
            <person name="Miller S.J."/>
            <person name="Wei G."/>
            <person name="Rensing C."/>
        </authorList>
    </citation>
    <scope>NUCLEOTIDE SEQUENCE [LARGE SCALE GENOMIC DNA]</scope>
    <source>
        <strain evidence="7 8">K42</strain>
    </source>
</reference>
<keyword evidence="5 6" id="KW-0472">Membrane</keyword>
<evidence type="ECO:0000256" key="1">
    <source>
        <dbReference type="ARBA" id="ARBA00004141"/>
    </source>
</evidence>
<evidence type="ECO:0000256" key="2">
    <source>
        <dbReference type="ARBA" id="ARBA00010544"/>
    </source>
</evidence>
<name>G2GM58_9ACTN</name>
<keyword evidence="8" id="KW-1185">Reference proteome</keyword>
<comment type="similarity">
    <text evidence="2">Belongs to the CcmB/CycW/HelB family.</text>
</comment>
<evidence type="ECO:0000256" key="3">
    <source>
        <dbReference type="ARBA" id="ARBA00022692"/>
    </source>
</evidence>
<keyword evidence="3 6" id="KW-0812">Transmembrane</keyword>
<comment type="subcellular location">
    <subcellularLocation>
        <location evidence="1">Membrane</location>
        <topology evidence="1">Multi-pass membrane protein</topology>
    </subcellularLocation>
</comment>
<dbReference type="GO" id="GO:0016020">
    <property type="term" value="C:membrane"/>
    <property type="evidence" value="ECO:0007669"/>
    <property type="project" value="UniProtKB-SubCell"/>
</dbReference>
<gene>
    <name evidence="7" type="ORF">SZN_33051</name>
</gene>
<dbReference type="PATRIC" id="fig|700597.3.peg.6464"/>
<evidence type="ECO:0000256" key="4">
    <source>
        <dbReference type="ARBA" id="ARBA00022989"/>
    </source>
</evidence>
<feature type="transmembrane region" description="Helical" evidence="6">
    <location>
        <begin position="203"/>
        <end position="223"/>
    </location>
</feature>
<comment type="caution">
    <text evidence="7">The sequence shown here is derived from an EMBL/GenBank/DDBJ whole genome shotgun (WGS) entry which is preliminary data.</text>
</comment>
<dbReference type="GO" id="GO:0017004">
    <property type="term" value="P:cytochrome complex assembly"/>
    <property type="evidence" value="ECO:0007669"/>
    <property type="project" value="InterPro"/>
</dbReference>
<evidence type="ECO:0000313" key="7">
    <source>
        <dbReference type="EMBL" id="EGX55405.1"/>
    </source>
</evidence>
<protein>
    <recommendedName>
        <fullName evidence="9">Heme exporter protein B</fullName>
    </recommendedName>
</protein>
<feature type="transmembrane region" description="Helical" evidence="6">
    <location>
        <begin position="137"/>
        <end position="159"/>
    </location>
</feature>
<dbReference type="GO" id="GO:0015232">
    <property type="term" value="F:heme transmembrane transporter activity"/>
    <property type="evidence" value="ECO:0007669"/>
    <property type="project" value="InterPro"/>
</dbReference>